<keyword evidence="4" id="KW-1185">Reference proteome</keyword>
<dbReference type="EMBL" id="JAGGLB010000016">
    <property type="protein sequence ID" value="MBP1992972.1"/>
    <property type="molecule type" value="Genomic_DNA"/>
</dbReference>
<dbReference type="HAMAP" id="MF_00669">
    <property type="entry name" value="SspI"/>
    <property type="match status" value="1"/>
</dbReference>
<keyword evidence="1 2" id="KW-0749">Sporulation</keyword>
<comment type="similarity">
    <text evidence="2">Belongs to the SspI family.</text>
</comment>
<dbReference type="NCBIfam" id="TIGR03092">
    <property type="entry name" value="SASP_sspI"/>
    <property type="match status" value="1"/>
</dbReference>
<comment type="induction">
    <text evidence="2">Expressed only in the forespore compartment of sporulating cells.</text>
</comment>
<gene>
    <name evidence="2" type="primary">sspI</name>
    <name evidence="3" type="ORF">J2Z66_004589</name>
</gene>
<dbReference type="Proteomes" id="UP001519287">
    <property type="component" value="Unassembled WGS sequence"/>
</dbReference>
<evidence type="ECO:0000313" key="4">
    <source>
        <dbReference type="Proteomes" id="UP001519287"/>
    </source>
</evidence>
<reference evidence="3 4" key="1">
    <citation type="submission" date="2021-03" db="EMBL/GenBank/DDBJ databases">
        <title>Genomic Encyclopedia of Type Strains, Phase IV (KMG-IV): sequencing the most valuable type-strain genomes for metagenomic binning, comparative biology and taxonomic classification.</title>
        <authorList>
            <person name="Goeker M."/>
        </authorList>
    </citation>
    <scope>NUCLEOTIDE SEQUENCE [LARGE SCALE GENOMIC DNA]</scope>
    <source>
        <strain evidence="3 4">DSM 26048</strain>
    </source>
</reference>
<dbReference type="Pfam" id="PF14098">
    <property type="entry name" value="SSPI"/>
    <property type="match status" value="1"/>
</dbReference>
<comment type="subcellular location">
    <subcellularLocation>
        <location evidence="2">Spore core</location>
    </subcellularLocation>
</comment>
<proteinExistence type="evidence at transcript level"/>
<organism evidence="3 4">
    <name type="scientific">Paenibacillus eucommiae</name>
    <dbReference type="NCBI Taxonomy" id="1355755"/>
    <lineage>
        <taxon>Bacteria</taxon>
        <taxon>Bacillati</taxon>
        <taxon>Bacillota</taxon>
        <taxon>Bacilli</taxon>
        <taxon>Bacillales</taxon>
        <taxon>Paenibacillaceae</taxon>
        <taxon>Paenibacillus</taxon>
    </lineage>
</organism>
<evidence type="ECO:0000256" key="1">
    <source>
        <dbReference type="ARBA" id="ARBA00022969"/>
    </source>
</evidence>
<accession>A0ABS4IZF2</accession>
<evidence type="ECO:0000256" key="2">
    <source>
        <dbReference type="HAMAP-Rule" id="MF_00669"/>
    </source>
</evidence>
<protein>
    <recommendedName>
        <fullName evidence="2">Small, acid-soluble spore protein I</fullName>
        <shortName evidence="2">SASP I</shortName>
    </recommendedName>
</protein>
<dbReference type="RefSeq" id="WP_209974446.1">
    <property type="nucleotide sequence ID" value="NZ_JAGGLB010000016.1"/>
</dbReference>
<sequence length="68" mass="7756">MNINLRQAIVQRVQKKSGEELHEVIEDSIGGEERLLPGLGVLFEIIWQHSESSIQDELVATLHEHLQN</sequence>
<name>A0ABS4IZF2_9BACL</name>
<comment type="caution">
    <text evidence="3">The sequence shown here is derived from an EMBL/GenBank/DDBJ whole genome shotgun (WGS) entry which is preliminary data.</text>
</comment>
<dbReference type="InterPro" id="IPR017525">
    <property type="entry name" value="SspI"/>
</dbReference>
<evidence type="ECO:0000313" key="3">
    <source>
        <dbReference type="EMBL" id="MBP1992972.1"/>
    </source>
</evidence>